<reference evidence="1" key="1">
    <citation type="submission" date="2022-05" db="EMBL/GenBank/DDBJ databases">
        <title>Chromosome-level genome of Chaenocephalus aceratus.</title>
        <authorList>
            <person name="Park H."/>
        </authorList>
    </citation>
    <scope>NUCLEOTIDE SEQUENCE</scope>
    <source>
        <strain evidence="1">KU_202001</strain>
    </source>
</reference>
<dbReference type="Proteomes" id="UP001057452">
    <property type="component" value="Chromosome 17"/>
</dbReference>
<accession>A0ACB9W8X6</accession>
<gene>
    <name evidence="1" type="ORF">KUCAC02_018563</name>
</gene>
<sequence>MASIKKRKVDAECRIFQGKWTNDYFFVEVKGKPVCLVCRDALAVMKKANIERHYSTKHAQMDDLKGQARLDKLNALRRSLVSQQAVFARPQANQDNVTHVSFKVS</sequence>
<evidence type="ECO:0000313" key="2">
    <source>
        <dbReference type="Proteomes" id="UP001057452"/>
    </source>
</evidence>
<comment type="caution">
    <text evidence="1">The sequence shown here is derived from an EMBL/GenBank/DDBJ whole genome shotgun (WGS) entry which is preliminary data.</text>
</comment>
<name>A0ACB9W8X6_CHAAC</name>
<evidence type="ECO:0000313" key="1">
    <source>
        <dbReference type="EMBL" id="KAI4809697.1"/>
    </source>
</evidence>
<proteinExistence type="predicted"/>
<keyword evidence="2" id="KW-1185">Reference proteome</keyword>
<dbReference type="EMBL" id="CM043801">
    <property type="protein sequence ID" value="KAI4809697.1"/>
    <property type="molecule type" value="Genomic_DNA"/>
</dbReference>
<organism evidence="1 2">
    <name type="scientific">Chaenocephalus aceratus</name>
    <name type="common">Blackfin icefish</name>
    <name type="synonym">Chaenichthys aceratus</name>
    <dbReference type="NCBI Taxonomy" id="36190"/>
    <lineage>
        <taxon>Eukaryota</taxon>
        <taxon>Metazoa</taxon>
        <taxon>Chordata</taxon>
        <taxon>Craniata</taxon>
        <taxon>Vertebrata</taxon>
        <taxon>Euteleostomi</taxon>
        <taxon>Actinopterygii</taxon>
        <taxon>Neopterygii</taxon>
        <taxon>Teleostei</taxon>
        <taxon>Neoteleostei</taxon>
        <taxon>Acanthomorphata</taxon>
        <taxon>Eupercaria</taxon>
        <taxon>Perciformes</taxon>
        <taxon>Notothenioidei</taxon>
        <taxon>Channichthyidae</taxon>
        <taxon>Chaenocephalus</taxon>
    </lineage>
</organism>
<protein>
    <submittedName>
        <fullName evidence="1">Uncharacterized protein</fullName>
    </submittedName>
</protein>